<accession>A0ABS7NCL7</accession>
<keyword evidence="5 6" id="KW-0472">Membrane</keyword>
<dbReference type="RefSeq" id="WP_222504478.1">
    <property type="nucleotide sequence ID" value="NZ_JAHVJA010000002.1"/>
</dbReference>
<evidence type="ECO:0000256" key="1">
    <source>
        <dbReference type="ARBA" id="ARBA00004141"/>
    </source>
</evidence>
<feature type="transmembrane region" description="Helical" evidence="6">
    <location>
        <begin position="108"/>
        <end position="127"/>
    </location>
</feature>
<proteinExistence type="inferred from homology"/>
<feature type="transmembrane region" description="Helical" evidence="6">
    <location>
        <begin position="139"/>
        <end position="156"/>
    </location>
</feature>
<evidence type="ECO:0000313" key="7">
    <source>
        <dbReference type="EMBL" id="MBY6138940.1"/>
    </source>
</evidence>
<dbReference type="Proteomes" id="UP000766629">
    <property type="component" value="Unassembled WGS sequence"/>
</dbReference>
<comment type="subcellular location">
    <subcellularLocation>
        <location evidence="1">Membrane</location>
        <topology evidence="1">Multi-pass membrane protein</topology>
    </subcellularLocation>
</comment>
<evidence type="ECO:0000256" key="2">
    <source>
        <dbReference type="ARBA" id="ARBA00007375"/>
    </source>
</evidence>
<keyword evidence="8" id="KW-1185">Reference proteome</keyword>
<organism evidence="7 8">
    <name type="scientific">Leisingera daeponensis</name>
    <dbReference type="NCBI Taxonomy" id="405746"/>
    <lineage>
        <taxon>Bacteria</taxon>
        <taxon>Pseudomonadati</taxon>
        <taxon>Pseudomonadota</taxon>
        <taxon>Alphaproteobacteria</taxon>
        <taxon>Rhodobacterales</taxon>
        <taxon>Roseobacteraceae</taxon>
        <taxon>Leisingera</taxon>
    </lineage>
</organism>
<evidence type="ECO:0000256" key="5">
    <source>
        <dbReference type="ARBA" id="ARBA00023136"/>
    </source>
</evidence>
<sequence>MTAEPALWAGAAACGLLYLFMAAQPPGLLRSVLKTASVALLALAALLAGAPLLLALALALCALGDLFLSRDGEGAFMAGVGAFAAGHLAYAVLFLTRDASDAARLLQMPGVAVAAVLLLLGLVMARILAPRAGALKGPVLGYIPIILGMGAAALTLPAGSWAFAAACAFMLSDAVLAAETFVLPADHPLRRVAPYAVWPLYWGAQAGFLAAFS</sequence>
<evidence type="ECO:0000313" key="8">
    <source>
        <dbReference type="Proteomes" id="UP000766629"/>
    </source>
</evidence>
<dbReference type="PANTHER" id="PTHR31885:SF6">
    <property type="entry name" value="GH04784P"/>
    <property type="match status" value="1"/>
</dbReference>
<protein>
    <submittedName>
        <fullName evidence="7">Lysoplasmalogenase</fullName>
    </submittedName>
</protein>
<dbReference type="InterPro" id="IPR012506">
    <property type="entry name" value="TMEM86B-like"/>
</dbReference>
<feature type="transmembrane region" description="Helical" evidence="6">
    <location>
        <begin position="38"/>
        <end position="63"/>
    </location>
</feature>
<evidence type="ECO:0000256" key="6">
    <source>
        <dbReference type="SAM" id="Phobius"/>
    </source>
</evidence>
<comment type="caution">
    <text evidence="7">The sequence shown here is derived from an EMBL/GenBank/DDBJ whole genome shotgun (WGS) entry which is preliminary data.</text>
</comment>
<feature type="transmembrane region" description="Helical" evidence="6">
    <location>
        <begin position="75"/>
        <end position="96"/>
    </location>
</feature>
<keyword evidence="3 6" id="KW-0812">Transmembrane</keyword>
<gene>
    <name evidence="7" type="ORF">KUV26_05775</name>
</gene>
<keyword evidence="4 6" id="KW-1133">Transmembrane helix</keyword>
<comment type="similarity">
    <text evidence="2">Belongs to the TMEM86 family.</text>
</comment>
<dbReference type="PANTHER" id="PTHR31885">
    <property type="entry name" value="GH04784P"/>
    <property type="match status" value="1"/>
</dbReference>
<name>A0ABS7NCL7_9RHOB</name>
<dbReference type="EMBL" id="JAHVJA010000002">
    <property type="protein sequence ID" value="MBY6138940.1"/>
    <property type="molecule type" value="Genomic_DNA"/>
</dbReference>
<evidence type="ECO:0000256" key="4">
    <source>
        <dbReference type="ARBA" id="ARBA00022989"/>
    </source>
</evidence>
<evidence type="ECO:0000256" key="3">
    <source>
        <dbReference type="ARBA" id="ARBA00022692"/>
    </source>
</evidence>
<reference evidence="7 8" key="1">
    <citation type="submission" date="2021-06" db="EMBL/GenBank/DDBJ databases">
        <title>50 bacteria genomes isolated from Dapeng, Shenzhen, China.</title>
        <authorList>
            <person name="Zheng W."/>
            <person name="Yu S."/>
            <person name="Huang Y."/>
        </authorList>
    </citation>
    <scope>NUCLEOTIDE SEQUENCE [LARGE SCALE GENOMIC DNA]</scope>
    <source>
        <strain evidence="7 8">DP1N14-2</strain>
    </source>
</reference>
<dbReference type="Pfam" id="PF07947">
    <property type="entry name" value="YhhN"/>
    <property type="match status" value="1"/>
</dbReference>